<keyword evidence="2" id="KW-0472">Membrane</keyword>
<evidence type="ECO:0000313" key="4">
    <source>
        <dbReference type="Proteomes" id="UP001287356"/>
    </source>
</evidence>
<evidence type="ECO:0000256" key="2">
    <source>
        <dbReference type="SAM" id="Phobius"/>
    </source>
</evidence>
<sequence length="469" mass="52523">MEPPGMRLRRLEKPLERYSKNLMGTNIHRDAWQVGGSLFSAEKGPPRIPAALEEKATIFRETRGGTEFVIILTDPLPELKRPEEGRPISRRGANQQPKPPRTYLPYEYFAARWTYQPERGARQSDTRDHPDRPRNAHVDMLSWMTNQCLRGPPGLLMEPASLTLSNPIEASFRVVFFDTMALCDVFDNVLHEIWLASLEDSELESSIGIWRQMLTQAQLRLPTLLDTIDGMAGTGFHQSASTTSNLSPDSLVLVGRVRQRISAVTKRVEEINATFQAELSVLVSRKQLLESSSVTRLTELAFVFIPLSFAASAFSMQIQELQSPPPLTTFILAASLTMCVAYLVRISVSDRVFGRISRHTERAARRYGEVPDGRSVPKGTYVYVTFRTCLSYIASTSGVVLACVGALAWLWARSGLADSGLKAVLTAVVVLVLSLSAALPATEDDTMSWLESFWVGLARQRQQRRRRRR</sequence>
<feature type="transmembrane region" description="Helical" evidence="2">
    <location>
        <begin position="330"/>
        <end position="348"/>
    </location>
</feature>
<dbReference type="Proteomes" id="UP001287356">
    <property type="component" value="Unassembled WGS sequence"/>
</dbReference>
<dbReference type="AlphaFoldDB" id="A0AAE0JUD8"/>
<name>A0AAE0JUD8_9PEZI</name>
<keyword evidence="4" id="KW-1185">Reference proteome</keyword>
<dbReference type="EMBL" id="JAULSN010000012">
    <property type="protein sequence ID" value="KAK3361316.1"/>
    <property type="molecule type" value="Genomic_DNA"/>
</dbReference>
<accession>A0AAE0JUD8</accession>
<reference evidence="3" key="2">
    <citation type="submission" date="2023-06" db="EMBL/GenBank/DDBJ databases">
        <authorList>
            <consortium name="Lawrence Berkeley National Laboratory"/>
            <person name="Haridas S."/>
            <person name="Hensen N."/>
            <person name="Bonometti L."/>
            <person name="Westerberg I."/>
            <person name="Brannstrom I.O."/>
            <person name="Guillou S."/>
            <person name="Cros-Aarteil S."/>
            <person name="Calhoun S."/>
            <person name="Kuo A."/>
            <person name="Mondo S."/>
            <person name="Pangilinan J."/>
            <person name="Riley R."/>
            <person name="Labutti K."/>
            <person name="Andreopoulos B."/>
            <person name="Lipzen A."/>
            <person name="Chen C."/>
            <person name="Yanf M."/>
            <person name="Daum C."/>
            <person name="Ng V."/>
            <person name="Clum A."/>
            <person name="Steindorff A."/>
            <person name="Ohm R."/>
            <person name="Martin F."/>
            <person name="Silar P."/>
            <person name="Natvig D."/>
            <person name="Lalanne C."/>
            <person name="Gautier V."/>
            <person name="Ament-Velasquez S.L."/>
            <person name="Kruys A."/>
            <person name="Hutchinson M.I."/>
            <person name="Powell A.J."/>
            <person name="Barry K."/>
            <person name="Miller A.N."/>
            <person name="Grigoriev I.V."/>
            <person name="Debuchy R."/>
            <person name="Gladieux P."/>
            <person name="Thoren M.H."/>
            <person name="Johannesson H."/>
        </authorList>
    </citation>
    <scope>NUCLEOTIDE SEQUENCE</scope>
    <source>
        <strain evidence="3">CBS 958.72</strain>
    </source>
</reference>
<protein>
    <submittedName>
        <fullName evidence="3">Uncharacterized protein</fullName>
    </submittedName>
</protein>
<feature type="transmembrane region" description="Helical" evidence="2">
    <location>
        <begin position="423"/>
        <end position="442"/>
    </location>
</feature>
<reference evidence="3" key="1">
    <citation type="journal article" date="2023" name="Mol. Phylogenet. Evol.">
        <title>Genome-scale phylogeny and comparative genomics of the fungal order Sordariales.</title>
        <authorList>
            <person name="Hensen N."/>
            <person name="Bonometti L."/>
            <person name="Westerberg I."/>
            <person name="Brannstrom I.O."/>
            <person name="Guillou S."/>
            <person name="Cros-Aarteil S."/>
            <person name="Calhoun S."/>
            <person name="Haridas S."/>
            <person name="Kuo A."/>
            <person name="Mondo S."/>
            <person name="Pangilinan J."/>
            <person name="Riley R."/>
            <person name="LaButti K."/>
            <person name="Andreopoulos B."/>
            <person name="Lipzen A."/>
            <person name="Chen C."/>
            <person name="Yan M."/>
            <person name="Daum C."/>
            <person name="Ng V."/>
            <person name="Clum A."/>
            <person name="Steindorff A."/>
            <person name="Ohm R.A."/>
            <person name="Martin F."/>
            <person name="Silar P."/>
            <person name="Natvig D.O."/>
            <person name="Lalanne C."/>
            <person name="Gautier V."/>
            <person name="Ament-Velasquez S.L."/>
            <person name="Kruys A."/>
            <person name="Hutchinson M.I."/>
            <person name="Powell A.J."/>
            <person name="Barry K."/>
            <person name="Miller A.N."/>
            <person name="Grigoriev I.V."/>
            <person name="Debuchy R."/>
            <person name="Gladieux P."/>
            <person name="Hiltunen Thoren M."/>
            <person name="Johannesson H."/>
        </authorList>
    </citation>
    <scope>NUCLEOTIDE SEQUENCE</scope>
    <source>
        <strain evidence="3">CBS 958.72</strain>
    </source>
</reference>
<evidence type="ECO:0000256" key="1">
    <source>
        <dbReference type="SAM" id="MobiDB-lite"/>
    </source>
</evidence>
<proteinExistence type="predicted"/>
<gene>
    <name evidence="3" type="ORF">B0T24DRAFT_642950</name>
</gene>
<organism evidence="3 4">
    <name type="scientific">Lasiosphaeria ovina</name>
    <dbReference type="NCBI Taxonomy" id="92902"/>
    <lineage>
        <taxon>Eukaryota</taxon>
        <taxon>Fungi</taxon>
        <taxon>Dikarya</taxon>
        <taxon>Ascomycota</taxon>
        <taxon>Pezizomycotina</taxon>
        <taxon>Sordariomycetes</taxon>
        <taxon>Sordariomycetidae</taxon>
        <taxon>Sordariales</taxon>
        <taxon>Lasiosphaeriaceae</taxon>
        <taxon>Lasiosphaeria</taxon>
    </lineage>
</organism>
<feature type="transmembrane region" description="Helical" evidence="2">
    <location>
        <begin position="389"/>
        <end position="411"/>
    </location>
</feature>
<comment type="caution">
    <text evidence="3">The sequence shown here is derived from an EMBL/GenBank/DDBJ whole genome shotgun (WGS) entry which is preliminary data.</text>
</comment>
<evidence type="ECO:0000313" key="3">
    <source>
        <dbReference type="EMBL" id="KAK3361316.1"/>
    </source>
</evidence>
<keyword evidence="2" id="KW-1133">Transmembrane helix</keyword>
<keyword evidence="2" id="KW-0812">Transmembrane</keyword>
<feature type="region of interest" description="Disordered" evidence="1">
    <location>
        <begin position="79"/>
        <end position="102"/>
    </location>
</feature>